<dbReference type="PANTHER" id="PTHR30409">
    <property type="entry name" value="CARBAMATE KINASE"/>
    <property type="match status" value="1"/>
</dbReference>
<dbReference type="FunFam" id="3.40.1160.10:FF:000007">
    <property type="entry name" value="Carbamate kinase"/>
    <property type="match status" value="1"/>
</dbReference>
<reference evidence="8 9" key="1">
    <citation type="submission" date="2014-07" db="EMBL/GenBank/DDBJ databases">
        <title>Tepidicaulis marinum gen. nov., sp. nov., a novel marine bacterium denitrifying nitrate to nitrous oxide strictly under microaerobic conditions.</title>
        <authorList>
            <person name="Takeuchi M."/>
            <person name="Yamagishi T."/>
            <person name="Kamagata Y."/>
            <person name="Oshima K."/>
            <person name="Hattori M."/>
            <person name="Katayama T."/>
            <person name="Hanada S."/>
            <person name="Tamaki H."/>
            <person name="Marumo K."/>
            <person name="Maeda H."/>
            <person name="Nedachi M."/>
            <person name="Iwasaki W."/>
            <person name="Suwa Y."/>
            <person name="Sakata S."/>
        </authorList>
    </citation>
    <scope>NUCLEOTIDE SEQUENCE [LARGE SCALE GENOMIC DNA]</scope>
    <source>
        <strain evidence="8 9">MA2</strain>
    </source>
</reference>
<evidence type="ECO:0000256" key="3">
    <source>
        <dbReference type="ARBA" id="ARBA00022679"/>
    </source>
</evidence>
<accession>A0A081BBL1</accession>
<organism evidence="8 9">
    <name type="scientific">Tepidicaulis marinus</name>
    <dbReference type="NCBI Taxonomy" id="1333998"/>
    <lineage>
        <taxon>Bacteria</taxon>
        <taxon>Pseudomonadati</taxon>
        <taxon>Pseudomonadota</taxon>
        <taxon>Alphaproteobacteria</taxon>
        <taxon>Hyphomicrobiales</taxon>
        <taxon>Parvibaculaceae</taxon>
        <taxon>Tepidicaulis</taxon>
    </lineage>
</organism>
<comment type="similarity">
    <text evidence="2 6">Belongs to the carbamate kinase family.</text>
</comment>
<evidence type="ECO:0000256" key="1">
    <source>
        <dbReference type="ARBA" id="ARBA00004850"/>
    </source>
</evidence>
<dbReference type="Pfam" id="PF00696">
    <property type="entry name" value="AA_kinase"/>
    <property type="match status" value="1"/>
</dbReference>
<dbReference type="NCBIfam" id="NF009008">
    <property type="entry name" value="PRK12354.1"/>
    <property type="match status" value="1"/>
</dbReference>
<dbReference type="GO" id="GO:0005829">
    <property type="term" value="C:cytosol"/>
    <property type="evidence" value="ECO:0007669"/>
    <property type="project" value="TreeGrafter"/>
</dbReference>
<gene>
    <name evidence="8" type="ORF">M2A_1928</name>
</gene>
<dbReference type="SUPFAM" id="SSF53633">
    <property type="entry name" value="Carbamate kinase-like"/>
    <property type="match status" value="1"/>
</dbReference>
<dbReference type="AlphaFoldDB" id="A0A081BBL1"/>
<proteinExistence type="inferred from homology"/>
<dbReference type="PANTHER" id="PTHR30409:SF1">
    <property type="entry name" value="CARBAMATE KINASE-RELATED"/>
    <property type="match status" value="1"/>
</dbReference>
<dbReference type="InterPro" id="IPR001048">
    <property type="entry name" value="Asp/Glu/Uridylate_kinase"/>
</dbReference>
<dbReference type="NCBIfam" id="TIGR00746">
    <property type="entry name" value="arcC"/>
    <property type="match status" value="1"/>
</dbReference>
<evidence type="ECO:0000313" key="9">
    <source>
        <dbReference type="Proteomes" id="UP000028702"/>
    </source>
</evidence>
<evidence type="ECO:0000256" key="5">
    <source>
        <dbReference type="NCBIfam" id="TIGR00746"/>
    </source>
</evidence>
<name>A0A081BBL1_9HYPH</name>
<dbReference type="Gene3D" id="3.40.1160.10">
    <property type="entry name" value="Acetylglutamate kinase-like"/>
    <property type="match status" value="1"/>
</dbReference>
<keyword evidence="4 6" id="KW-0418">Kinase</keyword>
<dbReference type="InterPro" id="IPR003964">
    <property type="entry name" value="Carb_kinase"/>
</dbReference>
<comment type="pathway">
    <text evidence="1">Amino-acid degradation; L-arginine degradation via ADI pathway.</text>
</comment>
<comment type="caution">
    <text evidence="8">The sequence shown here is derived from an EMBL/GenBank/DDBJ whole genome shotgun (WGS) entry which is preliminary data.</text>
</comment>
<evidence type="ECO:0000313" key="8">
    <source>
        <dbReference type="EMBL" id="GAK45429.1"/>
    </source>
</evidence>
<keyword evidence="3 6" id="KW-0808">Transferase</keyword>
<dbReference type="GO" id="GO:0019546">
    <property type="term" value="P:L-arginine deiminase pathway"/>
    <property type="evidence" value="ECO:0007669"/>
    <property type="project" value="TreeGrafter"/>
</dbReference>
<keyword evidence="9" id="KW-1185">Reference proteome</keyword>
<dbReference type="InterPro" id="IPR036393">
    <property type="entry name" value="AceGlu_kinase-like_sf"/>
</dbReference>
<evidence type="ECO:0000259" key="7">
    <source>
        <dbReference type="Pfam" id="PF00696"/>
    </source>
</evidence>
<dbReference type="PRINTS" id="PR01469">
    <property type="entry name" value="CARBMTKINASE"/>
</dbReference>
<dbReference type="PIRSF" id="PIRSF000723">
    <property type="entry name" value="Carbamate_kin"/>
    <property type="match status" value="1"/>
</dbReference>
<evidence type="ECO:0000256" key="2">
    <source>
        <dbReference type="ARBA" id="ARBA00011066"/>
    </source>
</evidence>
<dbReference type="eggNOG" id="COG0549">
    <property type="taxonomic scope" value="Bacteria"/>
</dbReference>
<dbReference type="Proteomes" id="UP000028702">
    <property type="component" value="Unassembled WGS sequence"/>
</dbReference>
<dbReference type="GO" id="GO:0008804">
    <property type="term" value="F:carbamate kinase activity"/>
    <property type="evidence" value="ECO:0007669"/>
    <property type="project" value="UniProtKB-UniRule"/>
</dbReference>
<feature type="domain" description="Aspartate/glutamate/uridylate kinase" evidence="7">
    <location>
        <begin position="3"/>
        <end position="277"/>
    </location>
</feature>
<dbReference type="STRING" id="1333998.M2A_1928"/>
<evidence type="ECO:0000256" key="6">
    <source>
        <dbReference type="PIRNR" id="PIRNR000723"/>
    </source>
</evidence>
<sequence length="296" mass="30887">MAIGGNALLERGEVLSAETQQRNMARAAGALAQLADGNEMVLVHGNGPQVGLLALEGEAFKEAPPFPLDVLGAESQGMIGYVIAQELRNVMPHRQIATLITQTQVDPDDPAFGAPSKPIGPVYSEAEARALADERGWQVAADGDYFRRVVPSPQPAGILEFQTIRLLAGEGTVVICAGGGGVPVIVGARGQTRGVEAVIDKDLAASLLARKLGADRLIILTDVDAVYEDWGTARARKIGEARSAQLRTMSFAKGSMGPKVDAVCRFVEETGRPAAIGSLKEAASVADGTAGTQILP</sequence>
<protein>
    <recommendedName>
        <fullName evidence="5 6">Carbamate kinase</fullName>
    </recommendedName>
</protein>
<evidence type="ECO:0000256" key="4">
    <source>
        <dbReference type="ARBA" id="ARBA00022777"/>
    </source>
</evidence>
<dbReference type="EMBL" id="BBIO01000009">
    <property type="protein sequence ID" value="GAK45429.1"/>
    <property type="molecule type" value="Genomic_DNA"/>
</dbReference>
<dbReference type="CDD" id="cd04235">
    <property type="entry name" value="AAK_CK"/>
    <property type="match status" value="1"/>
</dbReference>